<name>A0A1Y0B2X7_9LAMI</name>
<protein>
    <submittedName>
        <fullName evidence="1">Uncharacterized protein</fullName>
    </submittedName>
</protein>
<proteinExistence type="predicted"/>
<gene>
    <name evidence="1" type="ORF">AEK19_MT1564</name>
</gene>
<dbReference type="EMBL" id="KY774314">
    <property type="protein sequence ID" value="ART31751.1"/>
    <property type="molecule type" value="Genomic_DNA"/>
</dbReference>
<geneLocation type="mitochondrion" evidence="1"/>
<keyword evidence="1" id="KW-0496">Mitochondrion</keyword>
<evidence type="ECO:0000313" key="1">
    <source>
        <dbReference type="EMBL" id="ART31751.1"/>
    </source>
</evidence>
<organism evidence="1">
    <name type="scientific">Utricularia reniformis</name>
    <dbReference type="NCBI Taxonomy" id="192314"/>
    <lineage>
        <taxon>Eukaryota</taxon>
        <taxon>Viridiplantae</taxon>
        <taxon>Streptophyta</taxon>
        <taxon>Embryophyta</taxon>
        <taxon>Tracheophyta</taxon>
        <taxon>Spermatophyta</taxon>
        <taxon>Magnoliopsida</taxon>
        <taxon>eudicotyledons</taxon>
        <taxon>Gunneridae</taxon>
        <taxon>Pentapetalae</taxon>
        <taxon>asterids</taxon>
        <taxon>lamiids</taxon>
        <taxon>Lamiales</taxon>
        <taxon>Lentibulariaceae</taxon>
        <taxon>Utricularia</taxon>
    </lineage>
</organism>
<dbReference type="AlphaFoldDB" id="A0A1Y0B2X7"/>
<reference evidence="1" key="1">
    <citation type="submission" date="2017-03" db="EMBL/GenBank/DDBJ databases">
        <title>The mitochondrial genome of the carnivorous plant Utricularia reniformis (Lentibulariaceae): structure, comparative analysis and evolutionary landmarks.</title>
        <authorList>
            <person name="Silva S.R."/>
            <person name="Alvarenga D.O."/>
            <person name="Michael T.P."/>
            <person name="Miranda V.F.O."/>
            <person name="Varani A.M."/>
        </authorList>
    </citation>
    <scope>NUCLEOTIDE SEQUENCE</scope>
</reference>
<accession>A0A1Y0B2X7</accession>
<sequence length="53" mass="6017">MAQWLLFLSSQKAAFHPSPPAAVSSFPFRGYERTWSCTSWCFGICNCCPLWKA</sequence>